<evidence type="ECO:0000313" key="2">
    <source>
        <dbReference type="Proteomes" id="UP000662185"/>
    </source>
</evidence>
<accession>A0A926WHN0</accession>
<comment type="caution">
    <text evidence="1">The sequence shown here is derived from an EMBL/GenBank/DDBJ whole genome shotgun (WGS) entry which is preliminary data.</text>
</comment>
<evidence type="ECO:0000313" key="1">
    <source>
        <dbReference type="EMBL" id="MBD2293984.1"/>
    </source>
</evidence>
<reference evidence="2" key="1">
    <citation type="journal article" date="2020" name="ISME J.">
        <title>Comparative genomics reveals insights into cyanobacterial evolution and habitat adaptation.</title>
        <authorList>
            <person name="Chen M.Y."/>
            <person name="Teng W.K."/>
            <person name="Zhao L."/>
            <person name="Hu C.X."/>
            <person name="Zhou Y.K."/>
            <person name="Han B.P."/>
            <person name="Song L.R."/>
            <person name="Shu W.S."/>
        </authorList>
    </citation>
    <scope>NUCLEOTIDE SEQUENCE [LARGE SCALE GENOMIC DNA]</scope>
    <source>
        <strain evidence="2">FACHB-251</strain>
    </source>
</reference>
<keyword evidence="2" id="KW-1185">Reference proteome</keyword>
<name>A0A926WHN0_9NOST</name>
<dbReference type="AlphaFoldDB" id="A0A926WHN0"/>
<dbReference type="Proteomes" id="UP000662185">
    <property type="component" value="Unassembled WGS sequence"/>
</dbReference>
<sequence length="363" mass="42325">MGNITINQHYVPQFLLRNFGWKAKKGIFRINIFDTKNCSVRHNQNIAKVFSQNFFYDQDNSIEKFLSEIETPTSILFEQIINGNFKSLENEDNKSLIMVFISSLLQRTPSALEKANEFINTNLNQGIVRQLLSLNGYDPNEANNGYFEFPQLVSDITLEGVINSILIKDLSFQIIKNETNLEFCISDHPVFAYNWLYRDLDHPSVTGITAKGFQIFLPLSPSITLCLYDSHVYKYGQKNQLITHIDNVNDIAIMNSFQIINSYSIIGFNSITTESHLKQLYERNKKIQLYKHENTIFDYRETEEGQIRYKTLNFTRQTKLKKMPSFISIKRKAKIDNNSFSYRNPELINQYLAVNKLHKNNTF</sequence>
<proteinExistence type="predicted"/>
<dbReference type="EMBL" id="JACJQU010000005">
    <property type="protein sequence ID" value="MBD2293984.1"/>
    <property type="molecule type" value="Genomic_DNA"/>
</dbReference>
<dbReference type="InterPro" id="IPR025332">
    <property type="entry name" value="DUF4238"/>
</dbReference>
<gene>
    <name evidence="1" type="ORF">H6G06_10880</name>
</gene>
<dbReference type="RefSeq" id="WP_190559948.1">
    <property type="nucleotide sequence ID" value="NZ_JACJQU010000005.1"/>
</dbReference>
<protein>
    <submittedName>
        <fullName evidence="1">DUF4238 domain-containing protein</fullName>
    </submittedName>
</protein>
<organism evidence="1 2">
    <name type="scientific">Anabaena sphaerica FACHB-251</name>
    <dbReference type="NCBI Taxonomy" id="2692883"/>
    <lineage>
        <taxon>Bacteria</taxon>
        <taxon>Bacillati</taxon>
        <taxon>Cyanobacteriota</taxon>
        <taxon>Cyanophyceae</taxon>
        <taxon>Nostocales</taxon>
        <taxon>Nostocaceae</taxon>
        <taxon>Anabaena</taxon>
    </lineage>
</organism>
<dbReference type="Pfam" id="PF14022">
    <property type="entry name" value="DUF4238"/>
    <property type="match status" value="1"/>
</dbReference>